<organism evidence="2 3">
    <name type="scientific">Volvox africanus</name>
    <dbReference type="NCBI Taxonomy" id="51714"/>
    <lineage>
        <taxon>Eukaryota</taxon>
        <taxon>Viridiplantae</taxon>
        <taxon>Chlorophyta</taxon>
        <taxon>core chlorophytes</taxon>
        <taxon>Chlorophyceae</taxon>
        <taxon>CS clade</taxon>
        <taxon>Chlamydomonadales</taxon>
        <taxon>Volvocaceae</taxon>
        <taxon>Volvox</taxon>
    </lineage>
</organism>
<evidence type="ECO:0000313" key="2">
    <source>
        <dbReference type="EMBL" id="GIL66143.1"/>
    </source>
</evidence>
<comment type="caution">
    <text evidence="2">The sequence shown here is derived from an EMBL/GenBank/DDBJ whole genome shotgun (WGS) entry which is preliminary data.</text>
</comment>
<proteinExistence type="predicted"/>
<dbReference type="EMBL" id="BNCO01000081">
    <property type="protein sequence ID" value="GIL66143.1"/>
    <property type="molecule type" value="Genomic_DNA"/>
</dbReference>
<reference evidence="2" key="1">
    <citation type="journal article" date="2021" name="Proc. Natl. Acad. Sci. U.S.A.">
        <title>Three genomes in the algal genus Volvox reveal the fate of a haploid sex-determining region after a transition to homothallism.</title>
        <authorList>
            <person name="Yamamoto K."/>
            <person name="Hamaji T."/>
            <person name="Kawai-Toyooka H."/>
            <person name="Matsuzaki R."/>
            <person name="Takahashi F."/>
            <person name="Nishimura Y."/>
            <person name="Kawachi M."/>
            <person name="Noguchi H."/>
            <person name="Minakuchi Y."/>
            <person name="Umen J.G."/>
            <person name="Toyoda A."/>
            <person name="Nozaki H."/>
        </authorList>
    </citation>
    <scope>NUCLEOTIDE SEQUENCE</scope>
    <source>
        <strain evidence="2">NIES-3780</strain>
    </source>
</reference>
<keyword evidence="3" id="KW-1185">Reference proteome</keyword>
<protein>
    <submittedName>
        <fullName evidence="2">Uncharacterized protein</fullName>
    </submittedName>
</protein>
<evidence type="ECO:0000313" key="3">
    <source>
        <dbReference type="Proteomes" id="UP000747399"/>
    </source>
</evidence>
<feature type="non-terminal residue" evidence="2">
    <location>
        <position position="438"/>
    </location>
</feature>
<feature type="non-terminal residue" evidence="2">
    <location>
        <position position="1"/>
    </location>
</feature>
<feature type="region of interest" description="Disordered" evidence="1">
    <location>
        <begin position="216"/>
        <end position="237"/>
    </location>
</feature>
<sequence length="438" mass="46152">NGDGVLPCSFSFPLISASKGNNNHNSGIVVETYTGQGYLPTAQKRIWWLNLRSCFRPSHPRHTYADIRANNGAAIPNLRTILLLGNAAQLFVGNKADTELYAWLSTDPAALHALLAAFRFAAEGKAFQLRLQFTLHHTKTSALLPQSLLLADYGTQQGDLVIQSCRVQPDAVAGCQNARPVVLIRTASRISGSSPLGGESSAERSLLLRAEARSSSFTYGPEDDTPDGSHVVGHRRDSAGDSAAAATAAVGSGLDCGQSSATPGAIAAAVPITCRIAAATADVTCSVQRPMVLCPAPAPAPAPAEVSKAVVADVAVPEPVAEMPASLPLNPRAAALASPWPGTAMTQDGCSGFGPQLLALNDGPYLVTIVQYPGDEVLYQNKRSREFLGDLVGRPTGRLLLQELVAHRERVARTAESVVRRCTETLALVDALLEDVLR</sequence>
<gene>
    <name evidence="2" type="ORF">Vafri_19738</name>
</gene>
<accession>A0A8J4BQ59</accession>
<dbReference type="Proteomes" id="UP000747399">
    <property type="component" value="Unassembled WGS sequence"/>
</dbReference>
<evidence type="ECO:0000256" key="1">
    <source>
        <dbReference type="SAM" id="MobiDB-lite"/>
    </source>
</evidence>
<name>A0A8J4BQ59_9CHLO</name>
<dbReference type="AlphaFoldDB" id="A0A8J4BQ59"/>